<dbReference type="InterPro" id="IPR050204">
    <property type="entry name" value="AraC_XylS_family_regulators"/>
</dbReference>
<evidence type="ECO:0000256" key="2">
    <source>
        <dbReference type="ARBA" id="ARBA00023125"/>
    </source>
</evidence>
<dbReference type="EMBL" id="JBEDNQ010000011">
    <property type="protein sequence ID" value="MEQ3553738.1"/>
    <property type="molecule type" value="Genomic_DNA"/>
</dbReference>
<dbReference type="PANTHER" id="PTHR46796">
    <property type="entry name" value="HTH-TYPE TRANSCRIPTIONAL ACTIVATOR RHAS-RELATED"/>
    <property type="match status" value="1"/>
</dbReference>
<feature type="compositionally biased region" description="Polar residues" evidence="4">
    <location>
        <begin position="284"/>
        <end position="302"/>
    </location>
</feature>
<dbReference type="Pfam" id="PF12833">
    <property type="entry name" value="HTH_18"/>
    <property type="match status" value="1"/>
</dbReference>
<evidence type="ECO:0000256" key="1">
    <source>
        <dbReference type="ARBA" id="ARBA00023015"/>
    </source>
</evidence>
<dbReference type="InterPro" id="IPR046532">
    <property type="entry name" value="DUF6597"/>
</dbReference>
<comment type="caution">
    <text evidence="6">The sequence shown here is derived from an EMBL/GenBank/DDBJ whole genome shotgun (WGS) entry which is preliminary data.</text>
</comment>
<feature type="domain" description="HTH araC/xylS-type" evidence="5">
    <location>
        <begin position="189"/>
        <end position="276"/>
    </location>
</feature>
<evidence type="ECO:0000313" key="7">
    <source>
        <dbReference type="Proteomes" id="UP001494902"/>
    </source>
</evidence>
<evidence type="ECO:0000256" key="3">
    <source>
        <dbReference type="ARBA" id="ARBA00023163"/>
    </source>
</evidence>
<accession>A0ABV1KIL2</accession>
<reference evidence="6 7" key="1">
    <citation type="submission" date="2024-03" db="EMBL/GenBank/DDBJ databases">
        <title>Draft genome sequence of Pseudonocardia nematodicida JCM 31783.</title>
        <authorList>
            <person name="Butdee W."/>
            <person name="Duangmal K."/>
        </authorList>
    </citation>
    <scope>NUCLEOTIDE SEQUENCE [LARGE SCALE GENOMIC DNA]</scope>
    <source>
        <strain evidence="6 7">JCM 31783</strain>
    </source>
</reference>
<dbReference type="PANTHER" id="PTHR46796:SF15">
    <property type="entry name" value="BLL1074 PROTEIN"/>
    <property type="match status" value="1"/>
</dbReference>
<evidence type="ECO:0000259" key="5">
    <source>
        <dbReference type="PROSITE" id="PS01124"/>
    </source>
</evidence>
<keyword evidence="1" id="KW-0805">Transcription regulation</keyword>
<evidence type="ECO:0000313" key="6">
    <source>
        <dbReference type="EMBL" id="MEQ3553738.1"/>
    </source>
</evidence>
<dbReference type="PROSITE" id="PS01124">
    <property type="entry name" value="HTH_ARAC_FAMILY_2"/>
    <property type="match status" value="1"/>
</dbReference>
<proteinExistence type="predicted"/>
<dbReference type="Pfam" id="PF20240">
    <property type="entry name" value="DUF6597"/>
    <property type="match status" value="1"/>
</dbReference>
<evidence type="ECO:0000256" key="4">
    <source>
        <dbReference type="SAM" id="MobiDB-lite"/>
    </source>
</evidence>
<dbReference type="Proteomes" id="UP001494902">
    <property type="component" value="Unassembled WGS sequence"/>
</dbReference>
<dbReference type="RefSeq" id="WP_349300798.1">
    <property type="nucleotide sequence ID" value="NZ_JBEDNQ010000011.1"/>
</dbReference>
<keyword evidence="7" id="KW-1185">Reference proteome</keyword>
<dbReference type="InterPro" id="IPR018060">
    <property type="entry name" value="HTH_AraC"/>
</dbReference>
<feature type="region of interest" description="Disordered" evidence="4">
    <location>
        <begin position="270"/>
        <end position="302"/>
    </location>
</feature>
<dbReference type="Gene3D" id="1.10.10.60">
    <property type="entry name" value="Homeodomain-like"/>
    <property type="match status" value="1"/>
</dbReference>
<sequence>MDYREIPAAGPAAELVECAWRARTPVASEGRVLPDGCMDLIVLGGRIVVAGPDTAAHRTTTPAGSVTTGLRFRPGALPALLGVPAAELRDRRPALDDVLPAPRRAALAAAPAAPAAPATVGRLPAAIAHRSPAPPEGYVGAAERGPDDPAVPLGDLARLFGVLSALRAAADDDRVGLPAPLPRPALRALARGMPAGELADRLGVTTRTLHRRCLATLGYGPSVARRVLRFRTASRLLYDGVPPAEVAARAGYADQPHLSREVRALAGVPATALHPGSPGRGPDTQVQANRSSDCPSGSRTVA</sequence>
<keyword evidence="3" id="KW-0804">Transcription</keyword>
<keyword evidence="2" id="KW-0238">DNA-binding</keyword>
<protein>
    <submittedName>
        <fullName evidence="6">Helix-turn-helix domain-containing protein</fullName>
    </submittedName>
</protein>
<organism evidence="6 7">
    <name type="scientific">Pseudonocardia nematodicida</name>
    <dbReference type="NCBI Taxonomy" id="1206997"/>
    <lineage>
        <taxon>Bacteria</taxon>
        <taxon>Bacillati</taxon>
        <taxon>Actinomycetota</taxon>
        <taxon>Actinomycetes</taxon>
        <taxon>Pseudonocardiales</taxon>
        <taxon>Pseudonocardiaceae</taxon>
        <taxon>Pseudonocardia</taxon>
    </lineage>
</organism>
<dbReference type="SMART" id="SM00342">
    <property type="entry name" value="HTH_ARAC"/>
    <property type="match status" value="1"/>
</dbReference>
<name>A0ABV1KIL2_9PSEU</name>
<gene>
    <name evidence="6" type="ORF">WIS52_24965</name>
</gene>